<comment type="caution">
    <text evidence="10">The sequence shown here is derived from an EMBL/GenBank/DDBJ whole genome shotgun (WGS) entry which is preliminary data.</text>
</comment>
<dbReference type="EC" id="3.1.26.4" evidence="8"/>
<reference evidence="10 11" key="1">
    <citation type="submission" date="2015-12" db="EMBL/GenBank/DDBJ databases">
        <title>The genome of Folsomia candida.</title>
        <authorList>
            <person name="Faddeeva A."/>
            <person name="Derks M.F."/>
            <person name="Anvar Y."/>
            <person name="Smit S."/>
            <person name="Van Straalen N."/>
            <person name="Roelofs D."/>
        </authorList>
    </citation>
    <scope>NUCLEOTIDE SEQUENCE [LARGE SCALE GENOMIC DNA]</scope>
    <source>
        <strain evidence="10 11">VU population</strain>
        <tissue evidence="10">Whole body</tissue>
    </source>
</reference>
<organism evidence="10 11">
    <name type="scientific">Folsomia candida</name>
    <name type="common">Springtail</name>
    <dbReference type="NCBI Taxonomy" id="158441"/>
    <lineage>
        <taxon>Eukaryota</taxon>
        <taxon>Metazoa</taxon>
        <taxon>Ecdysozoa</taxon>
        <taxon>Arthropoda</taxon>
        <taxon>Hexapoda</taxon>
        <taxon>Collembola</taxon>
        <taxon>Entomobryomorpha</taxon>
        <taxon>Isotomoidea</taxon>
        <taxon>Isotomidae</taxon>
        <taxon>Proisotominae</taxon>
        <taxon>Folsomia</taxon>
    </lineage>
</organism>
<dbReference type="Proteomes" id="UP000198287">
    <property type="component" value="Unassembled WGS sequence"/>
</dbReference>
<feature type="domain" description="RNase H type-1" evidence="9">
    <location>
        <begin position="200"/>
        <end position="346"/>
    </location>
</feature>
<dbReference type="PIRSF" id="PIRSF036852">
    <property type="entry name" value="Ribonuclease_H1_euk"/>
    <property type="match status" value="1"/>
</dbReference>
<dbReference type="InterPro" id="IPR017067">
    <property type="entry name" value="RNase_H1_euk"/>
</dbReference>
<dbReference type="PROSITE" id="PS50879">
    <property type="entry name" value="RNASE_H_1"/>
    <property type="match status" value="1"/>
</dbReference>
<comment type="similarity">
    <text evidence="2 8">Belongs to the RNase H family.</text>
</comment>
<evidence type="ECO:0000256" key="1">
    <source>
        <dbReference type="ARBA" id="ARBA00001946"/>
    </source>
</evidence>
<proteinExistence type="inferred from homology"/>
<evidence type="ECO:0000259" key="9">
    <source>
        <dbReference type="PROSITE" id="PS50879"/>
    </source>
</evidence>
<dbReference type="Pfam" id="PF01693">
    <property type="entry name" value="Cauli_VI"/>
    <property type="match status" value="1"/>
</dbReference>
<evidence type="ECO:0000313" key="10">
    <source>
        <dbReference type="EMBL" id="OXA56000.1"/>
    </source>
</evidence>
<keyword evidence="5 8" id="KW-0255">Endonuclease</keyword>
<dbReference type="OrthoDB" id="407198at2759"/>
<dbReference type="Pfam" id="PF00075">
    <property type="entry name" value="RNase_H"/>
    <property type="match status" value="1"/>
</dbReference>
<evidence type="ECO:0000256" key="6">
    <source>
        <dbReference type="ARBA" id="ARBA00022801"/>
    </source>
</evidence>
<dbReference type="PANTHER" id="PTHR10642:SF31">
    <property type="entry name" value="RIBONUCLEASE H1"/>
    <property type="match status" value="1"/>
</dbReference>
<dbReference type="EMBL" id="LNIX01000004">
    <property type="protein sequence ID" value="OXA56000.1"/>
    <property type="molecule type" value="Genomic_DNA"/>
</dbReference>
<evidence type="ECO:0000313" key="11">
    <source>
        <dbReference type="Proteomes" id="UP000198287"/>
    </source>
</evidence>
<comment type="function">
    <text evidence="8">Endonuclease that specifically degrades the RNA of RNA-DNA hybrids.</text>
</comment>
<dbReference type="InterPro" id="IPR011320">
    <property type="entry name" value="RNase_H1_N"/>
</dbReference>
<evidence type="ECO:0000256" key="5">
    <source>
        <dbReference type="ARBA" id="ARBA00022759"/>
    </source>
</evidence>
<dbReference type="Gene3D" id="3.30.420.10">
    <property type="entry name" value="Ribonuclease H-like superfamily/Ribonuclease H"/>
    <property type="match status" value="1"/>
</dbReference>
<dbReference type="STRING" id="158441.A0A226EF43"/>
<keyword evidence="4 8" id="KW-0479">Metal-binding</keyword>
<keyword evidence="6 8" id="KW-0378">Hydrolase</keyword>
<dbReference type="PANTHER" id="PTHR10642">
    <property type="entry name" value="RIBONUCLEASE H1"/>
    <property type="match status" value="1"/>
</dbReference>
<dbReference type="FunFam" id="3.30.420.10:FF:000115">
    <property type="entry name" value="Ribonuclease H"/>
    <property type="match status" value="1"/>
</dbReference>
<evidence type="ECO:0000256" key="4">
    <source>
        <dbReference type="ARBA" id="ARBA00022723"/>
    </source>
</evidence>
<sequence>MGKKSKGGFYAVARGRQVGVFTTWDDCQKQVNGFANARFKKFESQSEAETFIGENGGFSGLTVAKPANNIVSASSSLTVSSSIITGSSNNKQGFSKSFGPSLTNHVPKESYTVSLARPSIYQFPSGPPSRLAQTRTAILINPLSRPTPSAESSDSTRGIRTSATVGKRGLRVTEDRVTGVKRQKTDANVGVDMSTFQVDEEGYVTVFTDGACSANGKKAAKAGIGVWFGDDHELNISEPVIGRQTNNTAEIQAAERAIVQAKNAGITKLKLKTDSQFTINCVTMWLNKWRRNDYKLANGNDVKNREDLVKLDQAMSGIEIKWSYVQGHKGHYGNERADSLAVAGANK</sequence>
<dbReference type="FunFam" id="3.40.970.10:FF:000001">
    <property type="entry name" value="Ribonuclease H1"/>
    <property type="match status" value="1"/>
</dbReference>
<evidence type="ECO:0000256" key="3">
    <source>
        <dbReference type="ARBA" id="ARBA00022722"/>
    </source>
</evidence>
<comment type="cofactor">
    <cofactor evidence="1 8">
        <name>Mg(2+)</name>
        <dbReference type="ChEBI" id="CHEBI:18420"/>
    </cofactor>
</comment>
<dbReference type="GO" id="GO:0000287">
    <property type="term" value="F:magnesium ion binding"/>
    <property type="evidence" value="ECO:0007669"/>
    <property type="project" value="UniProtKB-UniRule"/>
</dbReference>
<dbReference type="Gene3D" id="3.40.970.10">
    <property type="entry name" value="Ribonuclease H1, N-terminal domain"/>
    <property type="match status" value="1"/>
</dbReference>
<dbReference type="InterPro" id="IPR002156">
    <property type="entry name" value="RNaseH_domain"/>
</dbReference>
<dbReference type="InterPro" id="IPR037056">
    <property type="entry name" value="RNase_H1_N_sf"/>
</dbReference>
<dbReference type="GO" id="GO:0003676">
    <property type="term" value="F:nucleic acid binding"/>
    <property type="evidence" value="ECO:0007669"/>
    <property type="project" value="UniProtKB-UniRule"/>
</dbReference>
<dbReference type="SUPFAM" id="SSF55658">
    <property type="entry name" value="L9 N-domain-like"/>
    <property type="match status" value="1"/>
</dbReference>
<dbReference type="GO" id="GO:0043137">
    <property type="term" value="P:DNA replication, removal of RNA primer"/>
    <property type="evidence" value="ECO:0007669"/>
    <property type="project" value="TreeGrafter"/>
</dbReference>
<dbReference type="InterPro" id="IPR036397">
    <property type="entry name" value="RNaseH_sf"/>
</dbReference>
<evidence type="ECO:0000256" key="8">
    <source>
        <dbReference type="PIRNR" id="PIRNR036852"/>
    </source>
</evidence>
<dbReference type="OMA" id="SINCMET"/>
<comment type="catalytic activity">
    <reaction evidence="8">
        <text>Endonucleolytic cleavage to 5'-phosphomonoester.</text>
        <dbReference type="EC" id="3.1.26.4"/>
    </reaction>
</comment>
<dbReference type="InterPro" id="IPR050092">
    <property type="entry name" value="RNase_H"/>
</dbReference>
<gene>
    <name evidence="10" type="ORF">Fcan01_09413</name>
</gene>
<evidence type="ECO:0000256" key="7">
    <source>
        <dbReference type="ARBA" id="ARBA00022842"/>
    </source>
</evidence>
<dbReference type="GO" id="GO:0004523">
    <property type="term" value="F:RNA-DNA hybrid ribonuclease activity"/>
    <property type="evidence" value="ECO:0007669"/>
    <property type="project" value="UniProtKB-UniRule"/>
</dbReference>
<dbReference type="InterPro" id="IPR009027">
    <property type="entry name" value="Ribosomal_bL9/RNase_H1_N"/>
</dbReference>
<evidence type="ECO:0000256" key="2">
    <source>
        <dbReference type="ARBA" id="ARBA00005300"/>
    </source>
</evidence>
<keyword evidence="7 8" id="KW-0460">Magnesium</keyword>
<keyword evidence="3 8" id="KW-0540">Nuclease</keyword>
<dbReference type="InterPro" id="IPR012337">
    <property type="entry name" value="RNaseH-like_sf"/>
</dbReference>
<name>A0A226EF43_FOLCA</name>
<keyword evidence="11" id="KW-1185">Reference proteome</keyword>
<dbReference type="SUPFAM" id="SSF53098">
    <property type="entry name" value="Ribonuclease H-like"/>
    <property type="match status" value="1"/>
</dbReference>
<accession>A0A226EF43</accession>
<dbReference type="AlphaFoldDB" id="A0A226EF43"/>
<protein>
    <recommendedName>
        <fullName evidence="8">Ribonuclease H1</fullName>
        <shortName evidence="8">RNase H1</shortName>
        <ecNumber evidence="8">3.1.26.4</ecNumber>
    </recommendedName>
</protein>
<dbReference type="CDD" id="cd09280">
    <property type="entry name" value="RNase_HI_eukaryote_like"/>
    <property type="match status" value="1"/>
</dbReference>